<keyword evidence="6 17" id="KW-0328">Glycosyltransferase</keyword>
<dbReference type="CDD" id="cd23442">
    <property type="entry name" value="beta-trefoil_Ricin_GALNT15"/>
    <property type="match status" value="1"/>
</dbReference>
<keyword evidence="7 17" id="KW-0808">Transferase</keyword>
<evidence type="ECO:0000256" key="10">
    <source>
        <dbReference type="ARBA" id="ARBA00022734"/>
    </source>
</evidence>
<dbReference type="PROSITE" id="PS50231">
    <property type="entry name" value="RICIN_B_LECTIN"/>
    <property type="match status" value="1"/>
</dbReference>
<dbReference type="SUPFAM" id="SSF53448">
    <property type="entry name" value="Nucleotide-diphospho-sugar transferases"/>
    <property type="match status" value="1"/>
</dbReference>
<feature type="chain" id="PRO_5018971978" description="Polypeptide N-acetylgalactosaminyltransferase" evidence="19">
    <location>
        <begin position="39"/>
        <end position="631"/>
    </location>
</feature>
<evidence type="ECO:0000256" key="6">
    <source>
        <dbReference type="ARBA" id="ARBA00022676"/>
    </source>
</evidence>
<keyword evidence="13 17" id="KW-0333">Golgi apparatus</keyword>
<feature type="region of interest" description="Disordered" evidence="18">
    <location>
        <begin position="40"/>
        <end position="76"/>
    </location>
</feature>
<dbReference type="SMART" id="SM00458">
    <property type="entry name" value="RICIN"/>
    <property type="match status" value="1"/>
</dbReference>
<evidence type="ECO:0000256" key="19">
    <source>
        <dbReference type="SAM" id="SignalP"/>
    </source>
</evidence>
<evidence type="ECO:0000256" key="14">
    <source>
        <dbReference type="ARBA" id="ARBA00023136"/>
    </source>
</evidence>
<dbReference type="GO" id="GO:0016266">
    <property type="term" value="P:protein O-linked glycosylation via N-acetyl-galactosamine"/>
    <property type="evidence" value="ECO:0007669"/>
    <property type="project" value="UniProtKB-ARBA"/>
</dbReference>
<evidence type="ECO:0000313" key="22">
    <source>
        <dbReference type="Proteomes" id="UP000287033"/>
    </source>
</evidence>
<keyword evidence="11" id="KW-0735">Signal-anchor</keyword>
<comment type="caution">
    <text evidence="21">The sequence shown here is derived from an EMBL/GenBank/DDBJ whole genome shotgun (WGS) entry which is preliminary data.</text>
</comment>
<comment type="pathway">
    <text evidence="3 17">Protein modification; protein glycosylation.</text>
</comment>
<dbReference type="PANTHER" id="PTHR11675">
    <property type="entry name" value="N-ACETYLGALACTOSAMINYLTRANSFERASE"/>
    <property type="match status" value="1"/>
</dbReference>
<keyword evidence="12" id="KW-1133">Transmembrane helix</keyword>
<dbReference type="InterPro" id="IPR000772">
    <property type="entry name" value="Ricin_B_lectin"/>
</dbReference>
<dbReference type="CDD" id="cd02510">
    <property type="entry name" value="pp-GalNAc-T"/>
    <property type="match status" value="1"/>
</dbReference>
<protein>
    <recommendedName>
        <fullName evidence="5 17">Polypeptide N-acetylgalactosaminyltransferase</fullName>
        <ecNumber evidence="17">2.4.1.-</ecNumber>
    </recommendedName>
    <alternativeName>
        <fullName evidence="17">Protein-UDP acetylgalactosaminyltransferase</fullName>
    </alternativeName>
</protein>
<dbReference type="PANTHER" id="PTHR11675:SF36">
    <property type="entry name" value="POLYPEPTIDE N-ACETYLGALACTOSAMINYLTRANSFERASE 15"/>
    <property type="match status" value="1"/>
</dbReference>
<dbReference type="SUPFAM" id="SSF50370">
    <property type="entry name" value="Ricin B-like lectins"/>
    <property type="match status" value="1"/>
</dbReference>
<evidence type="ECO:0000256" key="15">
    <source>
        <dbReference type="ARBA" id="ARBA00023157"/>
    </source>
</evidence>
<feature type="signal peptide" evidence="19">
    <location>
        <begin position="1"/>
        <end position="38"/>
    </location>
</feature>
<organism evidence="21 22">
    <name type="scientific">Chiloscyllium punctatum</name>
    <name type="common">Brownbanded bambooshark</name>
    <name type="synonym">Hemiscyllium punctatum</name>
    <dbReference type="NCBI Taxonomy" id="137246"/>
    <lineage>
        <taxon>Eukaryota</taxon>
        <taxon>Metazoa</taxon>
        <taxon>Chordata</taxon>
        <taxon>Craniata</taxon>
        <taxon>Vertebrata</taxon>
        <taxon>Chondrichthyes</taxon>
        <taxon>Elasmobranchii</taxon>
        <taxon>Galeomorphii</taxon>
        <taxon>Galeoidea</taxon>
        <taxon>Orectolobiformes</taxon>
        <taxon>Hemiscylliidae</taxon>
        <taxon>Chiloscyllium</taxon>
    </lineage>
</organism>
<evidence type="ECO:0000256" key="3">
    <source>
        <dbReference type="ARBA" id="ARBA00004922"/>
    </source>
</evidence>
<gene>
    <name evidence="21" type="ORF">chiPu_0007467</name>
</gene>
<dbReference type="Gene3D" id="2.80.10.50">
    <property type="match status" value="1"/>
</dbReference>
<evidence type="ECO:0000256" key="17">
    <source>
        <dbReference type="RuleBase" id="RU361242"/>
    </source>
</evidence>
<comment type="similarity">
    <text evidence="4 17">Belongs to the glycosyltransferase 2 family. GalNAc-T subfamily.</text>
</comment>
<dbReference type="Pfam" id="PF00652">
    <property type="entry name" value="Ricin_B_lectin"/>
    <property type="match status" value="1"/>
</dbReference>
<keyword evidence="19" id="KW-0732">Signal</keyword>
<sequence length="631" mass="72353">MGLRGWPELSPFAVMWRRRWGCGFLLLLALLLLLLPSGHPPQQAEPASARDTARQQQEERESHQGGHLPPQHSPLQLIPLDSFSADQFIVVTQRAARPRRRAYRLLRAAKRSPEAGGESTRLLLLDPPPPADRRQLERQGLQRRGFNETVSESISLHRRLPEVRHPLCLQQEYSQNLPTASIIICFYNEAWSTLLRTVNSVMDTAPKKFLKEIILVDDLSNQGHLKASLSEYVSKLDGVKLIRSNKRLGVIGGRLLGAARATGDVLIFMDSHCECHNGWLEPLLDRIAHDRTRVVSPVIDGIDWKTFQYYHSVDPQRGVFNWKLDFHWEPIPEYEQKWRTSPTIPVQSPAVSGGVLAMNRHYFQNVGAYDPGMLMWGTENVELSLRVWLCGGSVEVLPCSRVGHVYRKSVPYSPPYEEIVVKNKVRVAEVWLDSFKEIFYKQDMPSYLLSKIAVPDCMERLQLRKRLSCKHFHWFLTNIYPELYLSEDKSGYFGAARQRFLLYNVGTGYCANYETKWSTGGYPVALTQCSGHGNQHFEYNNIREIRFGAMVQFCIDVNNEQVILQNCRGNRLESQQQWDVQKSGEIIHVFTGKCIEAIKNGPSKDLFLRPCNKYTTQQLWRLEKVIIANKG</sequence>
<proteinExistence type="inferred from homology"/>
<evidence type="ECO:0000256" key="12">
    <source>
        <dbReference type="ARBA" id="ARBA00022989"/>
    </source>
</evidence>
<reference evidence="21 22" key="1">
    <citation type="journal article" date="2018" name="Nat. Ecol. Evol.">
        <title>Shark genomes provide insights into elasmobranch evolution and the origin of vertebrates.</title>
        <authorList>
            <person name="Hara Y"/>
            <person name="Yamaguchi K"/>
            <person name="Onimaru K"/>
            <person name="Kadota M"/>
            <person name="Koyanagi M"/>
            <person name="Keeley SD"/>
            <person name="Tatsumi K"/>
            <person name="Tanaka K"/>
            <person name="Motone F"/>
            <person name="Kageyama Y"/>
            <person name="Nozu R"/>
            <person name="Adachi N"/>
            <person name="Nishimura O"/>
            <person name="Nakagawa R"/>
            <person name="Tanegashima C"/>
            <person name="Kiyatake I"/>
            <person name="Matsumoto R"/>
            <person name="Murakumo K"/>
            <person name="Nishida K"/>
            <person name="Terakita A"/>
            <person name="Kuratani S"/>
            <person name="Sato K"/>
            <person name="Hyodo S Kuraku.S."/>
        </authorList>
    </citation>
    <scope>NUCLEOTIDE SEQUENCE [LARGE SCALE GENOMIC DNA]</scope>
</reference>
<dbReference type="GO" id="GO:0000139">
    <property type="term" value="C:Golgi membrane"/>
    <property type="evidence" value="ECO:0007669"/>
    <property type="project" value="UniProtKB-SubCell"/>
</dbReference>
<comment type="cofactor">
    <cofactor evidence="1 17">
        <name>Mn(2+)</name>
        <dbReference type="ChEBI" id="CHEBI:29035"/>
    </cofactor>
</comment>
<evidence type="ECO:0000259" key="20">
    <source>
        <dbReference type="SMART" id="SM00458"/>
    </source>
</evidence>
<dbReference type="InterPro" id="IPR045885">
    <property type="entry name" value="GalNAc-T"/>
</dbReference>
<keyword evidence="14" id="KW-0472">Membrane</keyword>
<accession>A0A401SF71</accession>
<keyword evidence="9" id="KW-0479">Metal-binding</keyword>
<feature type="region of interest" description="Disordered" evidence="18">
    <location>
        <begin position="111"/>
        <end position="131"/>
    </location>
</feature>
<dbReference type="InterPro" id="IPR029044">
    <property type="entry name" value="Nucleotide-diphossugar_trans"/>
</dbReference>
<evidence type="ECO:0000256" key="1">
    <source>
        <dbReference type="ARBA" id="ARBA00001936"/>
    </source>
</evidence>
<evidence type="ECO:0000313" key="21">
    <source>
        <dbReference type="EMBL" id="GCC29031.1"/>
    </source>
</evidence>
<evidence type="ECO:0000256" key="2">
    <source>
        <dbReference type="ARBA" id="ARBA00004323"/>
    </source>
</evidence>
<dbReference type="STRING" id="137246.A0A401SF71"/>
<dbReference type="Gene3D" id="3.90.550.10">
    <property type="entry name" value="Spore Coat Polysaccharide Biosynthesis Protein SpsA, Chain A"/>
    <property type="match status" value="1"/>
</dbReference>
<keyword evidence="15 17" id="KW-1015">Disulfide bond</keyword>
<evidence type="ECO:0000256" key="7">
    <source>
        <dbReference type="ARBA" id="ARBA00022679"/>
    </source>
</evidence>
<comment type="subcellular location">
    <subcellularLocation>
        <location evidence="2 17">Golgi apparatus membrane</location>
        <topology evidence="2 17">Single-pass type II membrane protein</topology>
    </subcellularLocation>
</comment>
<evidence type="ECO:0000256" key="11">
    <source>
        <dbReference type="ARBA" id="ARBA00022968"/>
    </source>
</evidence>
<dbReference type="OMA" id="MVLWGAE"/>
<keyword evidence="22" id="KW-1185">Reference proteome</keyword>
<name>A0A401SF71_CHIPU</name>
<dbReference type="InterPro" id="IPR001173">
    <property type="entry name" value="Glyco_trans_2-like"/>
</dbReference>
<feature type="domain" description="Ricin B lectin" evidence="20">
    <location>
        <begin position="497"/>
        <end position="623"/>
    </location>
</feature>
<dbReference type="EMBL" id="BEZZ01000230">
    <property type="protein sequence ID" value="GCC29031.1"/>
    <property type="molecule type" value="Genomic_DNA"/>
</dbReference>
<dbReference type="UniPathway" id="UPA00378"/>
<dbReference type="OrthoDB" id="416652at2759"/>
<feature type="compositionally biased region" description="Basic and acidic residues" evidence="18">
    <location>
        <begin position="51"/>
        <end position="64"/>
    </location>
</feature>
<dbReference type="AlphaFoldDB" id="A0A401SF71"/>
<evidence type="ECO:0000256" key="18">
    <source>
        <dbReference type="SAM" id="MobiDB-lite"/>
    </source>
</evidence>
<evidence type="ECO:0000256" key="8">
    <source>
        <dbReference type="ARBA" id="ARBA00022692"/>
    </source>
</evidence>
<evidence type="ECO:0000256" key="5">
    <source>
        <dbReference type="ARBA" id="ARBA00012644"/>
    </source>
</evidence>
<evidence type="ECO:0000256" key="13">
    <source>
        <dbReference type="ARBA" id="ARBA00023034"/>
    </source>
</evidence>
<dbReference type="GO" id="GO:0046872">
    <property type="term" value="F:metal ion binding"/>
    <property type="evidence" value="ECO:0007669"/>
    <property type="project" value="UniProtKB-KW"/>
</dbReference>
<dbReference type="Pfam" id="PF00535">
    <property type="entry name" value="Glycos_transf_2"/>
    <property type="match status" value="1"/>
</dbReference>
<dbReference type="InterPro" id="IPR035992">
    <property type="entry name" value="Ricin_B-like_lectins"/>
</dbReference>
<dbReference type="EC" id="2.4.1.-" evidence="17"/>
<dbReference type="FunFam" id="3.90.550.10:FF:000021">
    <property type="entry name" value="Polypeptide N-acetylgalactosaminyltransferase"/>
    <property type="match status" value="1"/>
</dbReference>
<keyword evidence="16 17" id="KW-0464">Manganese</keyword>
<keyword evidence="8" id="KW-0812">Transmembrane</keyword>
<dbReference type="GO" id="GO:0030246">
    <property type="term" value="F:carbohydrate binding"/>
    <property type="evidence" value="ECO:0007669"/>
    <property type="project" value="UniProtKB-KW"/>
</dbReference>
<keyword evidence="10 17" id="KW-0430">Lectin</keyword>
<evidence type="ECO:0000256" key="16">
    <source>
        <dbReference type="ARBA" id="ARBA00023211"/>
    </source>
</evidence>
<evidence type="ECO:0000256" key="4">
    <source>
        <dbReference type="ARBA" id="ARBA00005680"/>
    </source>
</evidence>
<dbReference type="Proteomes" id="UP000287033">
    <property type="component" value="Unassembled WGS sequence"/>
</dbReference>
<evidence type="ECO:0000256" key="9">
    <source>
        <dbReference type="ARBA" id="ARBA00022723"/>
    </source>
</evidence>
<dbReference type="GO" id="GO:0004653">
    <property type="term" value="F:polypeptide N-acetylgalactosaminyltransferase activity"/>
    <property type="evidence" value="ECO:0007669"/>
    <property type="project" value="TreeGrafter"/>
</dbReference>